<feature type="compositionally biased region" description="Basic and acidic residues" evidence="7">
    <location>
        <begin position="1"/>
        <end position="11"/>
    </location>
</feature>
<name>A0AAV9G5L1_9PEZI</name>
<evidence type="ECO:0000256" key="5">
    <source>
        <dbReference type="ARBA" id="ARBA00023163"/>
    </source>
</evidence>
<reference evidence="9" key="2">
    <citation type="submission" date="2023-05" db="EMBL/GenBank/DDBJ databases">
        <authorList>
            <consortium name="Lawrence Berkeley National Laboratory"/>
            <person name="Steindorff A."/>
            <person name="Hensen N."/>
            <person name="Bonometti L."/>
            <person name="Westerberg I."/>
            <person name="Brannstrom I.O."/>
            <person name="Guillou S."/>
            <person name="Cros-Aarteil S."/>
            <person name="Calhoun S."/>
            <person name="Haridas S."/>
            <person name="Kuo A."/>
            <person name="Mondo S."/>
            <person name="Pangilinan J."/>
            <person name="Riley R."/>
            <person name="Labutti K."/>
            <person name="Andreopoulos B."/>
            <person name="Lipzen A."/>
            <person name="Chen C."/>
            <person name="Yanf M."/>
            <person name="Daum C."/>
            <person name="Ng V."/>
            <person name="Clum A."/>
            <person name="Ohm R."/>
            <person name="Martin F."/>
            <person name="Silar P."/>
            <person name="Natvig D."/>
            <person name="Lalanne C."/>
            <person name="Gautier V."/>
            <person name="Ament-Velasquez S.L."/>
            <person name="Kruys A."/>
            <person name="Hutchinson M.I."/>
            <person name="Powell A.J."/>
            <person name="Barry K."/>
            <person name="Miller A.N."/>
            <person name="Grigoriev I.V."/>
            <person name="Debuchy R."/>
            <person name="Gladieux P."/>
            <person name="Thoren M.H."/>
            <person name="Johannesson H."/>
        </authorList>
    </citation>
    <scope>NUCLEOTIDE SEQUENCE</scope>
    <source>
        <strain evidence="9">PSN243</strain>
    </source>
</reference>
<dbReference type="GO" id="GO:0005669">
    <property type="term" value="C:transcription factor TFIID complex"/>
    <property type="evidence" value="ECO:0007669"/>
    <property type="project" value="InterPro"/>
</dbReference>
<comment type="subcellular location">
    <subcellularLocation>
        <location evidence="1">Nucleus</location>
    </subcellularLocation>
</comment>
<evidence type="ECO:0000313" key="10">
    <source>
        <dbReference type="Proteomes" id="UP001321760"/>
    </source>
</evidence>
<feature type="domain" description="Bromodomain associated" evidence="8">
    <location>
        <begin position="51"/>
        <end position="127"/>
    </location>
</feature>
<comment type="similarity">
    <text evidence="2">Belongs to the TAF8 family.</text>
</comment>
<evidence type="ECO:0000313" key="9">
    <source>
        <dbReference type="EMBL" id="KAK4442657.1"/>
    </source>
</evidence>
<dbReference type="InterPro" id="IPR009072">
    <property type="entry name" value="Histone-fold"/>
</dbReference>
<keyword evidence="5" id="KW-0804">Transcription</keyword>
<gene>
    <name evidence="9" type="ORF">QBC34DRAFT_418392</name>
</gene>
<organism evidence="9 10">
    <name type="scientific">Podospora aff. communis PSN243</name>
    <dbReference type="NCBI Taxonomy" id="3040156"/>
    <lineage>
        <taxon>Eukaryota</taxon>
        <taxon>Fungi</taxon>
        <taxon>Dikarya</taxon>
        <taxon>Ascomycota</taxon>
        <taxon>Pezizomycotina</taxon>
        <taxon>Sordariomycetes</taxon>
        <taxon>Sordariomycetidae</taxon>
        <taxon>Sordariales</taxon>
        <taxon>Podosporaceae</taxon>
        <taxon>Podospora</taxon>
    </lineage>
</organism>
<keyword evidence="10" id="KW-1185">Reference proteome</keyword>
<dbReference type="SMART" id="SM00576">
    <property type="entry name" value="BTP"/>
    <property type="match status" value="1"/>
</dbReference>
<dbReference type="InterPro" id="IPR037818">
    <property type="entry name" value="TAF8"/>
</dbReference>
<evidence type="ECO:0000256" key="2">
    <source>
        <dbReference type="ARBA" id="ARBA00008767"/>
    </source>
</evidence>
<dbReference type="InterPro" id="IPR006565">
    <property type="entry name" value="BTP"/>
</dbReference>
<comment type="caution">
    <text evidence="9">The sequence shown here is derived from an EMBL/GenBank/DDBJ whole genome shotgun (WGS) entry which is preliminary data.</text>
</comment>
<evidence type="ECO:0000256" key="6">
    <source>
        <dbReference type="ARBA" id="ARBA00023242"/>
    </source>
</evidence>
<dbReference type="AlphaFoldDB" id="A0AAV9G5L1"/>
<dbReference type="InterPro" id="IPR019473">
    <property type="entry name" value="TFIID_su8_C"/>
</dbReference>
<keyword evidence="4" id="KW-0805">Transcription regulation</keyword>
<dbReference type="GO" id="GO:0006367">
    <property type="term" value="P:transcription initiation at RNA polymerase II promoter"/>
    <property type="evidence" value="ECO:0007669"/>
    <property type="project" value="TreeGrafter"/>
</dbReference>
<dbReference type="EMBL" id="MU866010">
    <property type="protein sequence ID" value="KAK4442657.1"/>
    <property type="molecule type" value="Genomic_DNA"/>
</dbReference>
<accession>A0AAV9G5L1</accession>
<dbReference type="Gene3D" id="1.10.20.10">
    <property type="entry name" value="Histone, subunit A"/>
    <property type="match status" value="1"/>
</dbReference>
<feature type="region of interest" description="Disordered" evidence="7">
    <location>
        <begin position="1"/>
        <end position="27"/>
    </location>
</feature>
<dbReference type="PANTHER" id="PTHR46469:SF1">
    <property type="entry name" value="TRANSCRIPTION INITIATION FACTOR TFIID SUBUNIT 8"/>
    <property type="match status" value="1"/>
</dbReference>
<sequence>MALETRKRSADGDDDDLPGAKRQRTTPSTVILKYQASIEEQAYSAARTTMEELARKGLRRSIALALQKVGFEGATPDAMESFVSMTEEYLSSIAKDVHVYANSARRSNPIPSDFGKALKRHNVTTSMLQPHRKPPIPRSKRIPTYVPLELDDTVEFDLPILGDDLDGAKEKEEKIFIPASFPAFPSIHTFKYTPQSIEAVAALKEPSVEQASQPNGPQKQQKVEWPLAPNEIPYGDPKKMREAAAKEAKAGEEALRKLVRASKVASQKESWASAQKNPQQRERFELWDSAMRELIEEAAREKGQAIAPGEMHGERGREGIADHSMIVNSERRFYRREAVRAGGRKIPMPSEVFSSRG</sequence>
<dbReference type="Pfam" id="PF07524">
    <property type="entry name" value="Bromo_TP"/>
    <property type="match status" value="1"/>
</dbReference>
<dbReference type="CDD" id="cd00076">
    <property type="entry name" value="HFD_SF"/>
    <property type="match status" value="1"/>
</dbReference>
<reference evidence="9" key="1">
    <citation type="journal article" date="2023" name="Mol. Phylogenet. Evol.">
        <title>Genome-scale phylogeny and comparative genomics of the fungal order Sordariales.</title>
        <authorList>
            <person name="Hensen N."/>
            <person name="Bonometti L."/>
            <person name="Westerberg I."/>
            <person name="Brannstrom I.O."/>
            <person name="Guillou S."/>
            <person name="Cros-Aarteil S."/>
            <person name="Calhoun S."/>
            <person name="Haridas S."/>
            <person name="Kuo A."/>
            <person name="Mondo S."/>
            <person name="Pangilinan J."/>
            <person name="Riley R."/>
            <person name="LaButti K."/>
            <person name="Andreopoulos B."/>
            <person name="Lipzen A."/>
            <person name="Chen C."/>
            <person name="Yan M."/>
            <person name="Daum C."/>
            <person name="Ng V."/>
            <person name="Clum A."/>
            <person name="Steindorff A."/>
            <person name="Ohm R.A."/>
            <person name="Martin F."/>
            <person name="Silar P."/>
            <person name="Natvig D.O."/>
            <person name="Lalanne C."/>
            <person name="Gautier V."/>
            <person name="Ament-Velasquez S.L."/>
            <person name="Kruys A."/>
            <person name="Hutchinson M.I."/>
            <person name="Powell A.J."/>
            <person name="Barry K."/>
            <person name="Miller A.N."/>
            <person name="Grigoriev I.V."/>
            <person name="Debuchy R."/>
            <person name="Gladieux P."/>
            <person name="Hiltunen Thoren M."/>
            <person name="Johannesson H."/>
        </authorList>
    </citation>
    <scope>NUCLEOTIDE SEQUENCE</scope>
    <source>
        <strain evidence="9">PSN243</strain>
    </source>
</reference>
<dbReference type="Proteomes" id="UP001321760">
    <property type="component" value="Unassembled WGS sequence"/>
</dbReference>
<dbReference type="PANTHER" id="PTHR46469">
    <property type="entry name" value="TRANSCRIPTION INITIATION FACTOR TFIID SUBUNIT 8"/>
    <property type="match status" value="1"/>
</dbReference>
<keyword evidence="6" id="KW-0539">Nucleus</keyword>
<protein>
    <recommendedName>
        <fullName evidence="3">Transcription initiation factor TFIID subunit 8</fullName>
    </recommendedName>
</protein>
<evidence type="ECO:0000256" key="7">
    <source>
        <dbReference type="SAM" id="MobiDB-lite"/>
    </source>
</evidence>
<evidence type="ECO:0000256" key="3">
    <source>
        <dbReference type="ARBA" id="ARBA00017307"/>
    </source>
</evidence>
<evidence type="ECO:0000256" key="1">
    <source>
        <dbReference type="ARBA" id="ARBA00004123"/>
    </source>
</evidence>
<dbReference type="Pfam" id="PF10406">
    <property type="entry name" value="TAF8_C"/>
    <property type="match status" value="1"/>
</dbReference>
<proteinExistence type="inferred from homology"/>
<dbReference type="GO" id="GO:0046982">
    <property type="term" value="F:protein heterodimerization activity"/>
    <property type="evidence" value="ECO:0007669"/>
    <property type="project" value="InterPro"/>
</dbReference>
<evidence type="ECO:0000256" key="4">
    <source>
        <dbReference type="ARBA" id="ARBA00023015"/>
    </source>
</evidence>
<evidence type="ECO:0000259" key="8">
    <source>
        <dbReference type="SMART" id="SM00576"/>
    </source>
</evidence>